<proteinExistence type="predicted"/>
<reference evidence="2" key="1">
    <citation type="submission" date="2018-01" db="EMBL/GenBank/DDBJ databases">
        <title>An insight into the sialome of Amazonian anophelines.</title>
        <authorList>
            <person name="Ribeiro J.M."/>
            <person name="Scarpassa V."/>
            <person name="Calvo E."/>
        </authorList>
    </citation>
    <scope>NUCLEOTIDE SEQUENCE</scope>
</reference>
<feature type="signal peptide" evidence="1">
    <location>
        <begin position="1"/>
        <end position="23"/>
    </location>
</feature>
<organism evidence="2">
    <name type="scientific">Anopheles darlingi</name>
    <name type="common">Mosquito</name>
    <dbReference type="NCBI Taxonomy" id="43151"/>
    <lineage>
        <taxon>Eukaryota</taxon>
        <taxon>Metazoa</taxon>
        <taxon>Ecdysozoa</taxon>
        <taxon>Arthropoda</taxon>
        <taxon>Hexapoda</taxon>
        <taxon>Insecta</taxon>
        <taxon>Pterygota</taxon>
        <taxon>Neoptera</taxon>
        <taxon>Endopterygota</taxon>
        <taxon>Diptera</taxon>
        <taxon>Nematocera</taxon>
        <taxon>Culicoidea</taxon>
        <taxon>Culicidae</taxon>
        <taxon>Anophelinae</taxon>
        <taxon>Anopheles</taxon>
    </lineage>
</organism>
<sequence>MICYLCAPVVCLLLCRVSFVCETLKEDRLQPSACLFHSSYPDAFIMPQGSCSTRILCATSCDSIGK</sequence>
<evidence type="ECO:0000313" key="2">
    <source>
        <dbReference type="EMBL" id="MBW79704.1"/>
    </source>
</evidence>
<evidence type="ECO:0000256" key="1">
    <source>
        <dbReference type="SAM" id="SignalP"/>
    </source>
</evidence>
<accession>A0A2M4DQ65</accession>
<feature type="chain" id="PRO_5014701740" evidence="1">
    <location>
        <begin position="24"/>
        <end position="66"/>
    </location>
</feature>
<protein>
    <submittedName>
        <fullName evidence="2">Putative secreted protein</fullName>
    </submittedName>
</protein>
<dbReference type="EMBL" id="GGFL01015526">
    <property type="protein sequence ID" value="MBW79704.1"/>
    <property type="molecule type" value="Transcribed_RNA"/>
</dbReference>
<dbReference type="AlphaFoldDB" id="A0A2M4DQ65"/>
<name>A0A2M4DQ65_ANODA</name>
<keyword evidence="1" id="KW-0732">Signal</keyword>